<dbReference type="Pfam" id="PF01546">
    <property type="entry name" value="Peptidase_M20"/>
    <property type="match status" value="1"/>
</dbReference>
<evidence type="ECO:0000313" key="8">
    <source>
        <dbReference type="EMBL" id="PYH76988.1"/>
    </source>
</evidence>
<dbReference type="RefSeq" id="XP_025487188.1">
    <property type="nucleotide sequence ID" value="XM_025630522.1"/>
</dbReference>
<dbReference type="Gene3D" id="3.40.630.10">
    <property type="entry name" value="Zn peptidases"/>
    <property type="match status" value="1"/>
</dbReference>
<evidence type="ECO:0000256" key="2">
    <source>
        <dbReference type="ARBA" id="ARBA00006247"/>
    </source>
</evidence>
<dbReference type="InterPro" id="IPR050072">
    <property type="entry name" value="Peptidase_M20A"/>
</dbReference>
<dbReference type="SUPFAM" id="SSF53187">
    <property type="entry name" value="Zn-dependent exopeptidases"/>
    <property type="match status" value="1"/>
</dbReference>
<accession>A0A319CNE2</accession>
<keyword evidence="6" id="KW-0862">Zinc</keyword>
<dbReference type="Pfam" id="PF07687">
    <property type="entry name" value="M20_dimer"/>
    <property type="match status" value="1"/>
</dbReference>
<proteinExistence type="inferred from homology"/>
<name>A0A319CNE2_9EURO</name>
<dbReference type="Gene3D" id="3.30.70.360">
    <property type="match status" value="1"/>
</dbReference>
<dbReference type="InterPro" id="IPR011650">
    <property type="entry name" value="Peptidase_M20_dimer"/>
</dbReference>
<evidence type="ECO:0000256" key="6">
    <source>
        <dbReference type="ARBA" id="ARBA00022833"/>
    </source>
</evidence>
<dbReference type="PANTHER" id="PTHR43808:SF8">
    <property type="entry name" value="PEPTIDASE M20 DIMERISATION DOMAIN-CONTAINING PROTEIN"/>
    <property type="match status" value="1"/>
</dbReference>
<keyword evidence="4" id="KW-0479">Metal-binding</keyword>
<organism evidence="8 9">
    <name type="scientific">Aspergillus uvarum CBS 121591</name>
    <dbReference type="NCBI Taxonomy" id="1448315"/>
    <lineage>
        <taxon>Eukaryota</taxon>
        <taxon>Fungi</taxon>
        <taxon>Dikarya</taxon>
        <taxon>Ascomycota</taxon>
        <taxon>Pezizomycotina</taxon>
        <taxon>Eurotiomycetes</taxon>
        <taxon>Eurotiomycetidae</taxon>
        <taxon>Eurotiales</taxon>
        <taxon>Aspergillaceae</taxon>
        <taxon>Aspergillus</taxon>
        <taxon>Aspergillus subgen. Circumdati</taxon>
    </lineage>
</organism>
<gene>
    <name evidence="8" type="ORF">BO82DRAFT_191240</name>
</gene>
<evidence type="ECO:0000313" key="9">
    <source>
        <dbReference type="Proteomes" id="UP000248340"/>
    </source>
</evidence>
<dbReference type="SUPFAM" id="SSF55031">
    <property type="entry name" value="Bacterial exopeptidase dimerisation domain"/>
    <property type="match status" value="1"/>
</dbReference>
<dbReference type="GO" id="GO:0046872">
    <property type="term" value="F:metal ion binding"/>
    <property type="evidence" value="ECO:0007669"/>
    <property type="project" value="UniProtKB-KW"/>
</dbReference>
<dbReference type="VEuPathDB" id="FungiDB:BO82DRAFT_191240"/>
<protein>
    <submittedName>
        <fullName evidence="8">Putative acetylornithine deacetylase</fullName>
    </submittedName>
</protein>
<dbReference type="PANTHER" id="PTHR43808">
    <property type="entry name" value="ACETYLORNITHINE DEACETYLASE"/>
    <property type="match status" value="1"/>
</dbReference>
<evidence type="ECO:0000256" key="5">
    <source>
        <dbReference type="ARBA" id="ARBA00022801"/>
    </source>
</evidence>
<evidence type="ECO:0000256" key="4">
    <source>
        <dbReference type="ARBA" id="ARBA00022723"/>
    </source>
</evidence>
<comment type="cofactor">
    <cofactor evidence="1">
        <name>Zn(2+)</name>
        <dbReference type="ChEBI" id="CHEBI:29105"/>
    </cofactor>
</comment>
<dbReference type="InterPro" id="IPR001261">
    <property type="entry name" value="ArgE/DapE_CS"/>
</dbReference>
<dbReference type="GO" id="GO:0008233">
    <property type="term" value="F:peptidase activity"/>
    <property type="evidence" value="ECO:0007669"/>
    <property type="project" value="UniProtKB-KW"/>
</dbReference>
<dbReference type="GO" id="GO:0006508">
    <property type="term" value="P:proteolysis"/>
    <property type="evidence" value="ECO:0007669"/>
    <property type="project" value="UniProtKB-KW"/>
</dbReference>
<evidence type="ECO:0000256" key="1">
    <source>
        <dbReference type="ARBA" id="ARBA00001947"/>
    </source>
</evidence>
<dbReference type="Proteomes" id="UP000248340">
    <property type="component" value="Unassembled WGS sequence"/>
</dbReference>
<dbReference type="GeneID" id="37133263"/>
<evidence type="ECO:0000259" key="7">
    <source>
        <dbReference type="Pfam" id="PF07687"/>
    </source>
</evidence>
<comment type="similarity">
    <text evidence="2">Belongs to the peptidase M20A family.</text>
</comment>
<dbReference type="OrthoDB" id="3064516at2759"/>
<dbReference type="AlphaFoldDB" id="A0A319CNE2"/>
<feature type="domain" description="Peptidase M20 dimerisation" evidence="7">
    <location>
        <begin position="229"/>
        <end position="336"/>
    </location>
</feature>
<dbReference type="STRING" id="1448315.A0A319CNE2"/>
<dbReference type="PROSITE" id="PS00759">
    <property type="entry name" value="ARGE_DAPE_CPG2_2"/>
    <property type="match status" value="1"/>
</dbReference>
<dbReference type="InterPro" id="IPR002933">
    <property type="entry name" value="Peptidase_M20"/>
</dbReference>
<keyword evidence="3" id="KW-0645">Protease</keyword>
<sequence>MKAFEIISIAALARRALASTQQPLFDPLPHDAIINPNSELELDRIIISSPLLSFHRDIVTIESVSENEQEVGDFIIDFLSSHNLTVEKQVVTPKTTTTKERFNIYAYAGDNRFPEILLTSHIDTVPPFIPYSLHPPAPNPHTGKFNRKDLLIAGRGTVDAKASVAALIFAVLDTLATDPTVSVGILLDVGEEKSGVGMKHFSASELNPAPSSFHTVIFGEPTNGDLVKGHKGTLGFKVVARGKPAHSSYPWLGESAILAILPVLEHINSLQYVPPEEGGLLWGEVLGNSTLNIGTISGGEAANVVPAHAEATVSVRLAAGSPEETRRIIQAAVDDELMGGDGSVFLDFGGGVGNGTVGAPPQFFETDVEGFEVIAVNYGTDAFSLGIHDREDARKVKRYLYGPGRFEVTHGEKEAITVRELEDAVEGYKRLIAASL</sequence>
<dbReference type="PROSITE" id="PS00758">
    <property type="entry name" value="ARGE_DAPE_CPG2_1"/>
    <property type="match status" value="1"/>
</dbReference>
<evidence type="ECO:0000256" key="3">
    <source>
        <dbReference type="ARBA" id="ARBA00022670"/>
    </source>
</evidence>
<dbReference type="EMBL" id="KZ821747">
    <property type="protein sequence ID" value="PYH76988.1"/>
    <property type="molecule type" value="Genomic_DNA"/>
</dbReference>
<reference evidence="8 9" key="1">
    <citation type="submission" date="2016-12" db="EMBL/GenBank/DDBJ databases">
        <title>The genomes of Aspergillus section Nigri reveals drivers in fungal speciation.</title>
        <authorList>
            <consortium name="DOE Joint Genome Institute"/>
            <person name="Vesth T.C."/>
            <person name="Nybo J."/>
            <person name="Theobald S."/>
            <person name="Brandl J."/>
            <person name="Frisvad J.C."/>
            <person name="Nielsen K.F."/>
            <person name="Lyhne E.K."/>
            <person name="Kogle M.E."/>
            <person name="Kuo A."/>
            <person name="Riley R."/>
            <person name="Clum A."/>
            <person name="Nolan M."/>
            <person name="Lipzen A."/>
            <person name="Salamov A."/>
            <person name="Henrissat B."/>
            <person name="Wiebenga A."/>
            <person name="De Vries R.P."/>
            <person name="Grigoriev I.V."/>
            <person name="Mortensen U.H."/>
            <person name="Andersen M.R."/>
            <person name="Baker S.E."/>
        </authorList>
    </citation>
    <scope>NUCLEOTIDE SEQUENCE [LARGE SCALE GENOMIC DNA]</scope>
    <source>
        <strain evidence="8 9">CBS 121591</strain>
    </source>
</reference>
<keyword evidence="5" id="KW-0378">Hydrolase</keyword>
<dbReference type="InterPro" id="IPR036264">
    <property type="entry name" value="Bact_exopeptidase_dim_dom"/>
</dbReference>
<keyword evidence="9" id="KW-1185">Reference proteome</keyword>